<dbReference type="RefSeq" id="YP_010002686.1">
    <property type="nucleotide sequence ID" value="NC_053247.1"/>
</dbReference>
<dbReference type="EMBL" id="MT498036">
    <property type="protein sequence ID" value="QKY78475.1"/>
    <property type="molecule type" value="Genomic_DNA"/>
</dbReference>
<accession>A0A7G3VC54</accession>
<dbReference type="KEGG" id="vg:63027239"/>
<feature type="transmembrane region" description="Helical" evidence="1">
    <location>
        <begin position="6"/>
        <end position="29"/>
    </location>
</feature>
<keyword evidence="3" id="KW-1185">Reference proteome</keyword>
<keyword evidence="1" id="KW-0812">Transmembrane</keyword>
<evidence type="ECO:0000313" key="2">
    <source>
        <dbReference type="EMBL" id="QKY78475.1"/>
    </source>
</evidence>
<proteinExistence type="predicted"/>
<dbReference type="Proteomes" id="UP000516468">
    <property type="component" value="Segment"/>
</dbReference>
<evidence type="ECO:0000313" key="3">
    <source>
        <dbReference type="Proteomes" id="UP000516468"/>
    </source>
</evidence>
<reference evidence="2 3" key="1">
    <citation type="submission" date="2020-05" db="EMBL/GenBank/DDBJ databases">
        <authorList>
            <person name="Mick M."/>
            <person name="Mijatovic I."/>
            <person name="Miller A.J."/>
            <person name="Stuckman S.A."/>
            <person name="Volas E.M."/>
            <person name="Daniels C.J."/>
            <person name="Breitenberger C.A."/>
            <person name="Ball S.L."/>
            <person name="Garlena R.A."/>
            <person name="Russell D.A."/>
            <person name="Pope W.H."/>
            <person name="Jacobs-Sera D."/>
            <person name="Hatfull G.F."/>
        </authorList>
    </citation>
    <scope>NUCLEOTIDE SEQUENCE [LARGE SCALE GENOMIC DNA]</scope>
</reference>
<name>A0A7G3VC54_9CAUD</name>
<keyword evidence="1" id="KW-0472">Membrane</keyword>
<organism evidence="2 3">
    <name type="scientific">Gordonia Phage Zitch</name>
    <dbReference type="NCBI Taxonomy" id="2743909"/>
    <lineage>
        <taxon>Viruses</taxon>
        <taxon>Duplodnaviria</taxon>
        <taxon>Heunggongvirae</taxon>
        <taxon>Uroviricota</taxon>
        <taxon>Caudoviricetes</taxon>
        <taxon>Stackebrandtviridae</taxon>
        <taxon>Schenleyvirinae</taxon>
        <taxon>Zitchvirus</taxon>
        <taxon>Zitchvirus zitch</taxon>
    </lineage>
</organism>
<evidence type="ECO:0000256" key="1">
    <source>
        <dbReference type="SAM" id="Phobius"/>
    </source>
</evidence>
<keyword evidence="1" id="KW-1133">Transmembrane helix</keyword>
<gene>
    <name evidence="2" type="primary">28</name>
    <name evidence="2" type="ORF">SEA_ZITCH_28</name>
</gene>
<protein>
    <submittedName>
        <fullName evidence="2">Uncharacterized protein</fullName>
    </submittedName>
</protein>
<sequence>MTVQASAWWVAVAAALIAYVILIAFLELLGVI</sequence>
<dbReference type="GeneID" id="63027239"/>